<proteinExistence type="inferred from homology"/>
<name>A0ABD6E966_9BILA</name>
<dbReference type="InterPro" id="IPR028889">
    <property type="entry name" value="USP"/>
</dbReference>
<evidence type="ECO:0000313" key="5">
    <source>
        <dbReference type="Proteomes" id="UP001608902"/>
    </source>
</evidence>
<reference evidence="4 5" key="1">
    <citation type="submission" date="2024-08" db="EMBL/GenBank/DDBJ databases">
        <title>Gnathostoma spinigerum genome.</title>
        <authorList>
            <person name="Gonzalez-Bertolin B."/>
            <person name="Monzon S."/>
            <person name="Zaballos A."/>
            <person name="Jimenez P."/>
            <person name="Dekumyoy P."/>
            <person name="Varona S."/>
            <person name="Cuesta I."/>
            <person name="Sumanam S."/>
            <person name="Adisakwattana P."/>
            <person name="Gasser R.B."/>
            <person name="Hernandez-Gonzalez A."/>
            <person name="Young N.D."/>
            <person name="Perteguer M.J."/>
        </authorList>
    </citation>
    <scope>NUCLEOTIDE SEQUENCE [LARGE SCALE GENOMIC DNA]</scope>
    <source>
        <strain evidence="4">AL3</strain>
        <tissue evidence="4">Liver</tissue>
    </source>
</reference>
<feature type="compositionally biased region" description="Polar residues" evidence="2">
    <location>
        <begin position="138"/>
        <end position="155"/>
    </location>
</feature>
<gene>
    <name evidence="4" type="ORF">AB6A40_002919</name>
</gene>
<dbReference type="InterPro" id="IPR050164">
    <property type="entry name" value="Peptidase_C19"/>
</dbReference>
<dbReference type="EMBL" id="JBGFUD010001379">
    <property type="protein sequence ID" value="MFH4976210.1"/>
    <property type="molecule type" value="Genomic_DNA"/>
</dbReference>
<dbReference type="Gene3D" id="3.90.70.10">
    <property type="entry name" value="Cysteine proteinases"/>
    <property type="match status" value="1"/>
</dbReference>
<evidence type="ECO:0000256" key="2">
    <source>
        <dbReference type="SAM" id="MobiDB-lite"/>
    </source>
</evidence>
<feature type="region of interest" description="Disordered" evidence="2">
    <location>
        <begin position="1"/>
        <end position="23"/>
    </location>
</feature>
<dbReference type="Proteomes" id="UP001608902">
    <property type="component" value="Unassembled WGS sequence"/>
</dbReference>
<dbReference type="Pfam" id="PF00443">
    <property type="entry name" value="UCH"/>
    <property type="match status" value="1"/>
</dbReference>
<evidence type="ECO:0000259" key="3">
    <source>
        <dbReference type="PROSITE" id="PS50235"/>
    </source>
</evidence>
<evidence type="ECO:0000256" key="1">
    <source>
        <dbReference type="ARBA" id="ARBA00009085"/>
    </source>
</evidence>
<protein>
    <recommendedName>
        <fullName evidence="3">USP domain-containing protein</fullName>
    </recommendedName>
</protein>
<dbReference type="PANTHER" id="PTHR24006:SF944">
    <property type="entry name" value="UBIQUITIN CARBOXYL-TERMINAL HYDROLASE"/>
    <property type="match status" value="1"/>
</dbReference>
<accession>A0ABD6E966</accession>
<dbReference type="InterPro" id="IPR038765">
    <property type="entry name" value="Papain-like_cys_pep_sf"/>
</dbReference>
<organism evidence="4 5">
    <name type="scientific">Gnathostoma spinigerum</name>
    <dbReference type="NCBI Taxonomy" id="75299"/>
    <lineage>
        <taxon>Eukaryota</taxon>
        <taxon>Metazoa</taxon>
        <taxon>Ecdysozoa</taxon>
        <taxon>Nematoda</taxon>
        <taxon>Chromadorea</taxon>
        <taxon>Rhabditida</taxon>
        <taxon>Spirurina</taxon>
        <taxon>Gnathostomatomorpha</taxon>
        <taxon>Gnathostomatoidea</taxon>
        <taxon>Gnathostomatidae</taxon>
        <taxon>Gnathostoma</taxon>
    </lineage>
</organism>
<dbReference type="PROSITE" id="PS50235">
    <property type="entry name" value="USP_3"/>
    <property type="match status" value="1"/>
</dbReference>
<keyword evidence="5" id="KW-1185">Reference proteome</keyword>
<comment type="similarity">
    <text evidence="1">Belongs to the peptidase C19 family.</text>
</comment>
<dbReference type="SUPFAM" id="SSF54001">
    <property type="entry name" value="Cysteine proteinases"/>
    <property type="match status" value="1"/>
</dbReference>
<feature type="region of interest" description="Disordered" evidence="2">
    <location>
        <begin position="350"/>
        <end position="369"/>
    </location>
</feature>
<feature type="compositionally biased region" description="Polar residues" evidence="2">
    <location>
        <begin position="112"/>
        <end position="122"/>
    </location>
</feature>
<sequence length="588" mass="66178">MTVMPSPGGKSRGPVEGEGPERAVRPAHIDASVEEGEGIFFNKVKEWLNGEVNEAALWRVIKEQSKMSWQKNPDSVMNDIISSYLDLMQHEADRSSGEKIVRFNELLEVPSTISGSQRPSSIDTKRTTVDKSTEVPDVTTSDSRAGPKTWSQSSMAREEQELIKAIEESLKDNPNAPIAQKDPKNPFDRCRVGLTPVGLKNTGNSCWFNVLAQALFHIPRFRLLLLKLLPPCLPGNGCTPTTLVHDIRKLFGFLLASERSYVDPSDCLTTISSLNESLNKTVPSLGIQQDATEMFLRLIEWLEKALTNLGSYSPVNHELPSDIHMDWSSSEIPSSSGCLVSTGVCCSEKSTASEMPPQPSEETAEPMECNTSSYENNNLIDPFKSLFYGSHIEIRRNEDNEIPEESHLDDSLQMLNLDVKYDNLHDSLEAFHFSDAPKKELWFKSLPPVIMFSLVRFSYKNGKTEKVHSKFNFPVEFYMDRYLYKHHKVVQVKRSERLLLKKELSIVKGKLDRYERVPIGTSGHESLPNIINALLSFPSCSLTSYHGRSSESMNVFVPDVQTPMINSETSTMNPTRKGSQSYTFFFSF</sequence>
<feature type="domain" description="USP" evidence="3">
    <location>
        <begin position="197"/>
        <end position="588"/>
    </location>
</feature>
<dbReference type="InterPro" id="IPR001394">
    <property type="entry name" value="Peptidase_C19_UCH"/>
</dbReference>
<feature type="compositionally biased region" description="Basic and acidic residues" evidence="2">
    <location>
        <begin position="123"/>
        <end position="134"/>
    </location>
</feature>
<comment type="caution">
    <text evidence="4">The sequence shown here is derived from an EMBL/GenBank/DDBJ whole genome shotgun (WGS) entry which is preliminary data.</text>
</comment>
<evidence type="ECO:0000313" key="4">
    <source>
        <dbReference type="EMBL" id="MFH4976210.1"/>
    </source>
</evidence>
<dbReference type="AlphaFoldDB" id="A0ABD6E966"/>
<feature type="region of interest" description="Disordered" evidence="2">
    <location>
        <begin position="112"/>
        <end position="156"/>
    </location>
</feature>
<feature type="compositionally biased region" description="Basic and acidic residues" evidence="2">
    <location>
        <begin position="13"/>
        <end position="23"/>
    </location>
</feature>
<dbReference type="PANTHER" id="PTHR24006">
    <property type="entry name" value="UBIQUITIN CARBOXYL-TERMINAL HYDROLASE"/>
    <property type="match status" value="1"/>
</dbReference>